<dbReference type="EMBL" id="JASSZA010000013">
    <property type="protein sequence ID" value="KAK2095034.1"/>
    <property type="molecule type" value="Genomic_DNA"/>
</dbReference>
<comment type="caution">
    <text evidence="1">The sequence shown here is derived from an EMBL/GenBank/DDBJ whole genome shotgun (WGS) entry which is preliminary data.</text>
</comment>
<proteinExistence type="predicted"/>
<sequence length="58" mass="6394">EKTAQTGPGWCDGSVYHRAEPGWEASPWGDAAKACIATQFSCRSVFLNQRRQEEQPGP</sequence>
<dbReference type="Proteomes" id="UP001266305">
    <property type="component" value="Unassembled WGS sequence"/>
</dbReference>
<evidence type="ECO:0000313" key="2">
    <source>
        <dbReference type="Proteomes" id="UP001266305"/>
    </source>
</evidence>
<feature type="non-terminal residue" evidence="1">
    <location>
        <position position="58"/>
    </location>
</feature>
<organism evidence="1 2">
    <name type="scientific">Saguinus oedipus</name>
    <name type="common">Cotton-top tamarin</name>
    <name type="synonym">Oedipomidas oedipus</name>
    <dbReference type="NCBI Taxonomy" id="9490"/>
    <lineage>
        <taxon>Eukaryota</taxon>
        <taxon>Metazoa</taxon>
        <taxon>Chordata</taxon>
        <taxon>Craniata</taxon>
        <taxon>Vertebrata</taxon>
        <taxon>Euteleostomi</taxon>
        <taxon>Mammalia</taxon>
        <taxon>Eutheria</taxon>
        <taxon>Euarchontoglires</taxon>
        <taxon>Primates</taxon>
        <taxon>Haplorrhini</taxon>
        <taxon>Platyrrhini</taxon>
        <taxon>Cebidae</taxon>
        <taxon>Callitrichinae</taxon>
        <taxon>Saguinus</taxon>
    </lineage>
</organism>
<accession>A0ABQ9UE11</accession>
<reference evidence="1 2" key="1">
    <citation type="submission" date="2023-05" db="EMBL/GenBank/DDBJ databases">
        <title>B98-5 Cell Line De Novo Hybrid Assembly: An Optical Mapping Approach.</title>
        <authorList>
            <person name="Kananen K."/>
            <person name="Auerbach J.A."/>
            <person name="Kautto E."/>
            <person name="Blachly J.S."/>
        </authorList>
    </citation>
    <scope>NUCLEOTIDE SEQUENCE [LARGE SCALE GENOMIC DNA]</scope>
    <source>
        <strain evidence="1">B95-8</strain>
        <tissue evidence="1">Cell line</tissue>
    </source>
</reference>
<keyword evidence="2" id="KW-1185">Reference proteome</keyword>
<protein>
    <submittedName>
        <fullName evidence="1">Uncharacterized protein</fullName>
    </submittedName>
</protein>
<evidence type="ECO:0000313" key="1">
    <source>
        <dbReference type="EMBL" id="KAK2095034.1"/>
    </source>
</evidence>
<gene>
    <name evidence="1" type="ORF">P7K49_026450</name>
</gene>
<feature type="non-terminal residue" evidence="1">
    <location>
        <position position="1"/>
    </location>
</feature>
<name>A0ABQ9UE11_SAGOE</name>